<gene>
    <name evidence="1" type="ORF">QYT958_LOCUS37957</name>
</gene>
<evidence type="ECO:0000313" key="1">
    <source>
        <dbReference type="EMBL" id="CAF4999462.1"/>
    </source>
</evidence>
<organism evidence="1 2">
    <name type="scientific">Rotaria socialis</name>
    <dbReference type="NCBI Taxonomy" id="392032"/>
    <lineage>
        <taxon>Eukaryota</taxon>
        <taxon>Metazoa</taxon>
        <taxon>Spiralia</taxon>
        <taxon>Gnathifera</taxon>
        <taxon>Rotifera</taxon>
        <taxon>Eurotatoria</taxon>
        <taxon>Bdelloidea</taxon>
        <taxon>Philodinida</taxon>
        <taxon>Philodinidae</taxon>
        <taxon>Rotaria</taxon>
    </lineage>
</organism>
<comment type="caution">
    <text evidence="1">The sequence shown here is derived from an EMBL/GenBank/DDBJ whole genome shotgun (WGS) entry which is preliminary data.</text>
</comment>
<reference evidence="1" key="1">
    <citation type="submission" date="2021-02" db="EMBL/GenBank/DDBJ databases">
        <authorList>
            <person name="Nowell W R."/>
        </authorList>
    </citation>
    <scope>NUCLEOTIDE SEQUENCE</scope>
</reference>
<evidence type="ECO:0000313" key="2">
    <source>
        <dbReference type="Proteomes" id="UP000663848"/>
    </source>
</evidence>
<dbReference type="AlphaFoldDB" id="A0A822A783"/>
<proteinExistence type="predicted"/>
<name>A0A822A783_9BILA</name>
<dbReference type="Proteomes" id="UP000663848">
    <property type="component" value="Unassembled WGS sequence"/>
</dbReference>
<sequence>DAEFVFTGANGCKTEVSGTDSTQNNAIQCCHQSEQFEWIQHNDNCSRWLCNGCRITLSIDINSLWFCCDHEDMRDDIDDDEAEENELS</sequence>
<protein>
    <submittedName>
        <fullName evidence="1">Uncharacterized protein</fullName>
    </submittedName>
</protein>
<accession>A0A822A783</accession>
<dbReference type="EMBL" id="CAJOBR010032493">
    <property type="protein sequence ID" value="CAF4999462.1"/>
    <property type="molecule type" value="Genomic_DNA"/>
</dbReference>
<feature type="non-terminal residue" evidence="1">
    <location>
        <position position="1"/>
    </location>
</feature>